<dbReference type="AlphaFoldDB" id="A0A1D2MLJ5"/>
<dbReference type="OMA" id="DYMEENC"/>
<dbReference type="PANTHER" id="PTHR33539">
    <property type="entry name" value="UPF0764 PROTEIN C16ORF89"/>
    <property type="match status" value="1"/>
</dbReference>
<dbReference type="InterPro" id="IPR031751">
    <property type="entry name" value="DUF4735"/>
</dbReference>
<gene>
    <name evidence="1" type="ORF">Ocin01_12793</name>
</gene>
<evidence type="ECO:0000313" key="2">
    <source>
        <dbReference type="Proteomes" id="UP000094527"/>
    </source>
</evidence>
<dbReference type="EMBL" id="LJIJ01000895">
    <property type="protein sequence ID" value="ODM93890.1"/>
    <property type="molecule type" value="Genomic_DNA"/>
</dbReference>
<organism evidence="1 2">
    <name type="scientific">Orchesella cincta</name>
    <name type="common">Springtail</name>
    <name type="synonym">Podura cincta</name>
    <dbReference type="NCBI Taxonomy" id="48709"/>
    <lineage>
        <taxon>Eukaryota</taxon>
        <taxon>Metazoa</taxon>
        <taxon>Ecdysozoa</taxon>
        <taxon>Arthropoda</taxon>
        <taxon>Hexapoda</taxon>
        <taxon>Collembola</taxon>
        <taxon>Entomobryomorpha</taxon>
        <taxon>Entomobryoidea</taxon>
        <taxon>Orchesellidae</taxon>
        <taxon>Orchesellinae</taxon>
        <taxon>Orchesella</taxon>
    </lineage>
</organism>
<dbReference type="PANTHER" id="PTHR33539:SF1">
    <property type="entry name" value="UPF0764 PROTEIN C16ORF89"/>
    <property type="match status" value="1"/>
</dbReference>
<proteinExistence type="predicted"/>
<evidence type="ECO:0000313" key="1">
    <source>
        <dbReference type="EMBL" id="ODM93890.1"/>
    </source>
</evidence>
<comment type="caution">
    <text evidence="1">The sequence shown here is derived from an EMBL/GenBank/DDBJ whole genome shotgun (WGS) entry which is preliminary data.</text>
</comment>
<sequence length="294" mass="34166">MASIESSLKFYQSHMDLLPPSSDDSLGLAFLKVVDDKHGGRFQASYPLSEWMVKFCNKTLEDEKESCMKITKGWTQHKTHPWKSTKVLRGIEPKIELVGTEKEYLWGKLNGECQSALIFKCEVPYLCNITLYDPVPKSMYFLTHQLLQRILTEQSNCESAKKLLNEEVNDQLCSKMYHEARLISKLDYPFILRDVFAEYVGFCGYMGYPNFFREDWLKAILSWQSQSEYGCFTDNNYRGEFITSDAPIVRRQTKDELRQCLSPDSKEELCLPHFTSVSFSALAVSWDYMEENCK</sequence>
<keyword evidence="2" id="KW-1185">Reference proteome</keyword>
<dbReference type="GO" id="GO:0016020">
    <property type="term" value="C:membrane"/>
    <property type="evidence" value="ECO:0007669"/>
    <property type="project" value="TreeGrafter"/>
</dbReference>
<accession>A0A1D2MLJ5</accession>
<dbReference type="Pfam" id="PF15882">
    <property type="entry name" value="DUF4735"/>
    <property type="match status" value="1"/>
</dbReference>
<dbReference type="OrthoDB" id="5949187at2759"/>
<reference evidence="1 2" key="1">
    <citation type="journal article" date="2016" name="Genome Biol. Evol.">
        <title>Gene Family Evolution Reflects Adaptation to Soil Environmental Stressors in the Genome of the Collembolan Orchesella cincta.</title>
        <authorList>
            <person name="Faddeeva-Vakhrusheva A."/>
            <person name="Derks M.F."/>
            <person name="Anvar S.Y."/>
            <person name="Agamennone V."/>
            <person name="Suring W."/>
            <person name="Smit S."/>
            <person name="van Straalen N.M."/>
            <person name="Roelofs D."/>
        </authorList>
    </citation>
    <scope>NUCLEOTIDE SEQUENCE [LARGE SCALE GENOMIC DNA]</scope>
    <source>
        <tissue evidence="1">Mixed pool</tissue>
    </source>
</reference>
<name>A0A1D2MLJ5_ORCCI</name>
<protein>
    <submittedName>
        <fullName evidence="1">Uncharacterized protein</fullName>
    </submittedName>
</protein>
<dbReference type="STRING" id="48709.A0A1D2MLJ5"/>
<dbReference type="Proteomes" id="UP000094527">
    <property type="component" value="Unassembled WGS sequence"/>
</dbReference>
<dbReference type="GO" id="GO:0005829">
    <property type="term" value="C:cytosol"/>
    <property type="evidence" value="ECO:0007669"/>
    <property type="project" value="TreeGrafter"/>
</dbReference>